<dbReference type="STRING" id="1121003.SAMN03080618_02343"/>
<organism evidence="8 9">
    <name type="scientific">Aquamicrobium aerolatum DSM 21857</name>
    <dbReference type="NCBI Taxonomy" id="1121003"/>
    <lineage>
        <taxon>Bacteria</taxon>
        <taxon>Pseudomonadati</taxon>
        <taxon>Pseudomonadota</taxon>
        <taxon>Alphaproteobacteria</taxon>
        <taxon>Hyphomicrobiales</taxon>
        <taxon>Phyllobacteriaceae</taxon>
        <taxon>Aerobium</taxon>
    </lineage>
</organism>
<dbReference type="Pfam" id="PF00892">
    <property type="entry name" value="EamA"/>
    <property type="match status" value="2"/>
</dbReference>
<feature type="domain" description="EamA" evidence="7">
    <location>
        <begin position="2"/>
        <end position="129"/>
    </location>
</feature>
<evidence type="ECO:0000256" key="4">
    <source>
        <dbReference type="ARBA" id="ARBA00022989"/>
    </source>
</evidence>
<keyword evidence="4 6" id="KW-1133">Transmembrane helix</keyword>
<feature type="transmembrane region" description="Helical" evidence="6">
    <location>
        <begin position="26"/>
        <end position="46"/>
    </location>
</feature>
<dbReference type="InterPro" id="IPR037185">
    <property type="entry name" value="EmrE-like"/>
</dbReference>
<dbReference type="InterPro" id="IPR050638">
    <property type="entry name" value="AA-Vitamin_Transporters"/>
</dbReference>
<comment type="subcellular location">
    <subcellularLocation>
        <location evidence="1">Membrane</location>
        <topology evidence="1">Multi-pass membrane protein</topology>
    </subcellularLocation>
</comment>
<feature type="transmembrane region" description="Helical" evidence="6">
    <location>
        <begin position="141"/>
        <end position="162"/>
    </location>
</feature>
<evidence type="ECO:0000259" key="7">
    <source>
        <dbReference type="Pfam" id="PF00892"/>
    </source>
</evidence>
<feature type="transmembrane region" description="Helical" evidence="6">
    <location>
        <begin position="203"/>
        <end position="226"/>
    </location>
</feature>
<proteinExistence type="inferred from homology"/>
<keyword evidence="5 6" id="KW-0472">Membrane</keyword>
<evidence type="ECO:0000313" key="9">
    <source>
        <dbReference type="Proteomes" id="UP000242763"/>
    </source>
</evidence>
<evidence type="ECO:0000256" key="6">
    <source>
        <dbReference type="SAM" id="Phobius"/>
    </source>
</evidence>
<keyword evidence="3 6" id="KW-0812">Transmembrane</keyword>
<feature type="transmembrane region" description="Helical" evidence="6">
    <location>
        <begin position="174"/>
        <end position="197"/>
    </location>
</feature>
<feature type="transmembrane region" description="Helical" evidence="6">
    <location>
        <begin position="260"/>
        <end position="277"/>
    </location>
</feature>
<dbReference type="RefSeq" id="WP_091522536.1">
    <property type="nucleotide sequence ID" value="NZ_FORF01000012.1"/>
</dbReference>
<comment type="similarity">
    <text evidence="2">Belongs to the EamA transporter family.</text>
</comment>
<dbReference type="InterPro" id="IPR000620">
    <property type="entry name" value="EamA_dom"/>
</dbReference>
<dbReference type="SUPFAM" id="SSF103481">
    <property type="entry name" value="Multidrug resistance efflux transporter EmrE"/>
    <property type="match status" value="2"/>
</dbReference>
<dbReference type="GO" id="GO:0016020">
    <property type="term" value="C:membrane"/>
    <property type="evidence" value="ECO:0007669"/>
    <property type="project" value="UniProtKB-SubCell"/>
</dbReference>
<dbReference type="AlphaFoldDB" id="A0A1I3PHY8"/>
<evidence type="ECO:0000256" key="5">
    <source>
        <dbReference type="ARBA" id="ARBA00023136"/>
    </source>
</evidence>
<evidence type="ECO:0000256" key="3">
    <source>
        <dbReference type="ARBA" id="ARBA00022692"/>
    </source>
</evidence>
<evidence type="ECO:0000256" key="2">
    <source>
        <dbReference type="ARBA" id="ARBA00007362"/>
    </source>
</evidence>
<dbReference type="PANTHER" id="PTHR32322">
    <property type="entry name" value="INNER MEMBRANE TRANSPORTER"/>
    <property type="match status" value="1"/>
</dbReference>
<dbReference type="PANTHER" id="PTHR32322:SF2">
    <property type="entry name" value="EAMA DOMAIN-CONTAINING PROTEIN"/>
    <property type="match status" value="1"/>
</dbReference>
<accession>A0A1I3PHY8</accession>
<feature type="transmembrane region" description="Helical" evidence="6">
    <location>
        <begin position="238"/>
        <end position="254"/>
    </location>
</feature>
<dbReference type="OrthoDB" id="184388at2"/>
<feature type="transmembrane region" description="Helical" evidence="6">
    <location>
        <begin position="118"/>
        <end position="135"/>
    </location>
</feature>
<gene>
    <name evidence="8" type="ORF">SAMN03080618_02343</name>
</gene>
<keyword evidence="9" id="KW-1185">Reference proteome</keyword>
<name>A0A1I3PHY8_9HYPH</name>
<sequence length="282" mass="30549">MMVFITLSWGLNQVAIKVANSGYNPILLTVARSLVGGALVFLWCLWRRIPLFERDGTLVSGIIVGALFGFEFALIFAGLDYTTAARGTLMVNTMPFWVLVGAHFLLGERLTVQKTVGVALAFAGVCLVFSDKLSAPGPDGLIGDLMCLVAGMFWAATILVIKRSKLTSASAEKTLLYQLLVSAVILVPFVPLAGPLLRDVSTLATAAFLYQAVFVVAFTYVLWFWLMRVYPASGLSSFAFLTPAFGVLSGWLLLNEPLSVRIWAALLLIAAGILVVNRPVRR</sequence>
<protein>
    <submittedName>
        <fullName evidence="8">EamA-like transporter family protein</fullName>
    </submittedName>
</protein>
<feature type="transmembrane region" description="Helical" evidence="6">
    <location>
        <begin position="85"/>
        <end position="106"/>
    </location>
</feature>
<feature type="transmembrane region" description="Helical" evidence="6">
    <location>
        <begin position="58"/>
        <end position="79"/>
    </location>
</feature>
<dbReference type="Proteomes" id="UP000242763">
    <property type="component" value="Unassembled WGS sequence"/>
</dbReference>
<feature type="domain" description="EamA" evidence="7">
    <location>
        <begin position="142"/>
        <end position="277"/>
    </location>
</feature>
<reference evidence="9" key="1">
    <citation type="submission" date="2016-10" db="EMBL/GenBank/DDBJ databases">
        <authorList>
            <person name="Varghese N."/>
            <person name="Submissions S."/>
        </authorList>
    </citation>
    <scope>NUCLEOTIDE SEQUENCE [LARGE SCALE GENOMIC DNA]</scope>
    <source>
        <strain evidence="9">DSM 21857</strain>
    </source>
</reference>
<dbReference type="EMBL" id="FORF01000012">
    <property type="protein sequence ID" value="SFJ20636.1"/>
    <property type="molecule type" value="Genomic_DNA"/>
</dbReference>
<evidence type="ECO:0000313" key="8">
    <source>
        <dbReference type="EMBL" id="SFJ20636.1"/>
    </source>
</evidence>
<evidence type="ECO:0000256" key="1">
    <source>
        <dbReference type="ARBA" id="ARBA00004141"/>
    </source>
</evidence>